<feature type="transmembrane region" description="Helical" evidence="1">
    <location>
        <begin position="49"/>
        <end position="67"/>
    </location>
</feature>
<feature type="transmembrane region" description="Helical" evidence="1">
    <location>
        <begin position="20"/>
        <end position="43"/>
    </location>
</feature>
<dbReference type="NCBIfam" id="TIGR02185">
    <property type="entry name" value="Trep_Strep"/>
    <property type="match status" value="1"/>
</dbReference>
<proteinExistence type="predicted"/>
<feature type="transmembrane region" description="Helical" evidence="1">
    <location>
        <begin position="74"/>
        <end position="90"/>
    </location>
</feature>
<organism evidence="2 3">
    <name type="scientific">Streptococcus mitis ATCC 6249</name>
    <dbReference type="NCBI Taxonomy" id="864567"/>
    <lineage>
        <taxon>Bacteria</taxon>
        <taxon>Bacillati</taxon>
        <taxon>Bacillota</taxon>
        <taxon>Bacilli</taxon>
        <taxon>Lactobacillales</taxon>
        <taxon>Streptococcaceae</taxon>
        <taxon>Streptococcus</taxon>
        <taxon>Streptococcus mitis group</taxon>
    </lineage>
</organism>
<feature type="transmembrane region" description="Helical" evidence="1">
    <location>
        <begin position="124"/>
        <end position="143"/>
    </location>
</feature>
<feature type="transmembrane region" description="Helical" evidence="1">
    <location>
        <begin position="174"/>
        <end position="195"/>
    </location>
</feature>
<evidence type="ECO:0008006" key="4">
    <source>
        <dbReference type="Google" id="ProtNLM"/>
    </source>
</evidence>
<keyword evidence="1" id="KW-1133">Transmembrane helix</keyword>
<dbReference type="eggNOG" id="ENOG50321KG">
    <property type="taxonomic scope" value="Bacteria"/>
</dbReference>
<feature type="transmembrane region" description="Helical" evidence="1">
    <location>
        <begin position="96"/>
        <end position="112"/>
    </location>
</feature>
<dbReference type="HOGENOM" id="CLU_093450_3_0_9"/>
<evidence type="ECO:0000313" key="2">
    <source>
        <dbReference type="EMBL" id="EFM32005.1"/>
    </source>
</evidence>
<accession>E0PP20</accession>
<dbReference type="Proteomes" id="UP000003823">
    <property type="component" value="Unassembled WGS sequence"/>
</dbReference>
<gene>
    <name evidence="2" type="ORF">HMPREF8571_0287</name>
</gene>
<reference evidence="2 3" key="1">
    <citation type="submission" date="2010-07" db="EMBL/GenBank/DDBJ databases">
        <authorList>
            <person name="Muzny D."/>
            <person name="Qin X."/>
            <person name="Deng J."/>
            <person name="Jiang H."/>
            <person name="Liu Y."/>
            <person name="Qu J."/>
            <person name="Song X.-Z."/>
            <person name="Zhang L."/>
            <person name="Thornton R."/>
            <person name="Coyle M."/>
            <person name="Francisco L."/>
            <person name="Jackson L."/>
            <person name="Javaid M."/>
            <person name="Korchina V."/>
            <person name="Kovar C."/>
            <person name="Mata R."/>
            <person name="Mathew T."/>
            <person name="Ngo R."/>
            <person name="Nguyen L."/>
            <person name="Nguyen N."/>
            <person name="Okwuonu G."/>
            <person name="Ongeri F."/>
            <person name="Pham C."/>
            <person name="Simmons D."/>
            <person name="Wilczek-Boney K."/>
            <person name="Hale W."/>
            <person name="Jakkamsetti A."/>
            <person name="Pham P."/>
            <person name="Ruth R."/>
            <person name="San Lucas F."/>
            <person name="Warren J."/>
            <person name="Zhang J."/>
            <person name="Zhao Z."/>
            <person name="Zhou C."/>
            <person name="Zhu D."/>
            <person name="Lee S."/>
            <person name="Bess C."/>
            <person name="Blankenburg K."/>
            <person name="Forbes L."/>
            <person name="Fu Q."/>
            <person name="Gubbala S."/>
            <person name="Hirani K."/>
            <person name="Jayaseelan J.C."/>
            <person name="Lara F."/>
            <person name="Munidasa M."/>
            <person name="Palculict T."/>
            <person name="Patil S."/>
            <person name="Pu L.-L."/>
            <person name="Saada N."/>
            <person name="Tang L."/>
            <person name="Weissenberger G."/>
            <person name="Zhu Y."/>
            <person name="Hemphill L."/>
            <person name="Shang Y."/>
            <person name="Youmans B."/>
            <person name="Ayvaz T."/>
            <person name="Ross M."/>
            <person name="Santibanez J."/>
            <person name="Aqrawi P."/>
            <person name="Gross S."/>
            <person name="Joshi V."/>
            <person name="Fowler G."/>
            <person name="Nazareth L."/>
            <person name="Reid J."/>
            <person name="Worley K."/>
            <person name="Petrosino J."/>
            <person name="Highlander S."/>
            <person name="Gibbs R."/>
        </authorList>
    </citation>
    <scope>NUCLEOTIDE SEQUENCE [LARGE SCALE GENOMIC DNA]</scope>
    <source>
        <strain evidence="2 3">ATCC 6249</strain>
    </source>
</reference>
<dbReference type="InterPro" id="IPR011733">
    <property type="entry name" value="CHP02185_IM"/>
</dbReference>
<comment type="caution">
    <text evidence="2">The sequence shown here is derived from an EMBL/GenBank/DDBJ whole genome shotgun (WGS) entry which is preliminary data.</text>
</comment>
<protein>
    <recommendedName>
        <fullName evidence="4">TIGR02185 family protein</fullName>
    </recommendedName>
</protein>
<sequence>MIQLILLVYIKEKLMKKNILTTLLAVVLYFLCLGIGVVLGHLVDSTGNMFYAPAFSALVGGSVYMFLLVKVPRFGAISTLGLFMALFFLASKHGAGAFLPAIACGLAADATARLGHYQDKLKNLFSFLVFAFSTSGPILLMWINPASYEAALLARGKSQEYIDRIMVAPELDKIFLFVASILLCALIGALLGQVISKKFTHKI</sequence>
<keyword evidence="1" id="KW-0472">Membrane</keyword>
<name>E0PP20_STRMT</name>
<dbReference type="Pfam" id="PF09605">
    <property type="entry name" value="Trep_Strep"/>
    <property type="match status" value="1"/>
</dbReference>
<evidence type="ECO:0000256" key="1">
    <source>
        <dbReference type="SAM" id="Phobius"/>
    </source>
</evidence>
<dbReference type="EMBL" id="AEEN01000010">
    <property type="protein sequence ID" value="EFM32005.1"/>
    <property type="molecule type" value="Genomic_DNA"/>
</dbReference>
<evidence type="ECO:0000313" key="3">
    <source>
        <dbReference type="Proteomes" id="UP000003823"/>
    </source>
</evidence>
<dbReference type="AlphaFoldDB" id="E0PP20"/>
<keyword evidence="1" id="KW-0812">Transmembrane</keyword>